<gene>
    <name evidence="7" type="ORF">MTR67_016793</name>
</gene>
<evidence type="ECO:0000256" key="4">
    <source>
        <dbReference type="ARBA" id="ARBA00031552"/>
    </source>
</evidence>
<evidence type="ECO:0000313" key="8">
    <source>
        <dbReference type="Proteomes" id="UP001234989"/>
    </source>
</evidence>
<organism evidence="7 8">
    <name type="scientific">Solanum verrucosum</name>
    <dbReference type="NCBI Taxonomy" id="315347"/>
    <lineage>
        <taxon>Eukaryota</taxon>
        <taxon>Viridiplantae</taxon>
        <taxon>Streptophyta</taxon>
        <taxon>Embryophyta</taxon>
        <taxon>Tracheophyta</taxon>
        <taxon>Spermatophyta</taxon>
        <taxon>Magnoliopsida</taxon>
        <taxon>eudicotyledons</taxon>
        <taxon>Gunneridae</taxon>
        <taxon>Pentapetalae</taxon>
        <taxon>asterids</taxon>
        <taxon>lamiids</taxon>
        <taxon>Solanales</taxon>
        <taxon>Solanaceae</taxon>
        <taxon>Solanoideae</taxon>
        <taxon>Solaneae</taxon>
        <taxon>Solanum</taxon>
    </lineage>
</organism>
<sequence length="101" mass="11080">MKVVALVSGGKDSCYAMMKCIQYGHEIVALANLIPADDATDELDSYMYQTDMVTPKIEGYKAVQLQTLERDALVFEATLVPFLPNCPPDASKDNLSSFLVT</sequence>
<dbReference type="Gene3D" id="3.40.50.620">
    <property type="entry name" value="HUPs"/>
    <property type="match status" value="1"/>
</dbReference>
<evidence type="ECO:0000256" key="3">
    <source>
        <dbReference type="ARBA" id="ARBA00029814"/>
    </source>
</evidence>
<keyword evidence="8" id="KW-1185">Reference proteome</keyword>
<dbReference type="GO" id="GO:0017183">
    <property type="term" value="P:protein histidyl modification to diphthamide"/>
    <property type="evidence" value="ECO:0007669"/>
    <property type="project" value="TreeGrafter"/>
</dbReference>
<dbReference type="EC" id="6.3.1.14" evidence="1"/>
<dbReference type="Proteomes" id="UP001234989">
    <property type="component" value="Chromosome 4"/>
</dbReference>
<accession>A0AAF0TR50</accession>
<dbReference type="InterPro" id="IPR002761">
    <property type="entry name" value="Diphthami_syn_dom"/>
</dbReference>
<dbReference type="GO" id="GO:0017178">
    <property type="term" value="F:diphthine-ammonia ligase activity"/>
    <property type="evidence" value="ECO:0007669"/>
    <property type="project" value="UniProtKB-EC"/>
</dbReference>
<evidence type="ECO:0000313" key="7">
    <source>
        <dbReference type="EMBL" id="WMV23408.1"/>
    </source>
</evidence>
<dbReference type="Pfam" id="PF01902">
    <property type="entry name" value="Diphthami_syn_2"/>
    <property type="match status" value="1"/>
</dbReference>
<dbReference type="SUPFAM" id="SSF52402">
    <property type="entry name" value="Adenine nucleotide alpha hydrolases-like"/>
    <property type="match status" value="1"/>
</dbReference>
<reference evidence="7" key="1">
    <citation type="submission" date="2023-08" db="EMBL/GenBank/DDBJ databases">
        <title>A de novo genome assembly of Solanum verrucosum Schlechtendal, a Mexican diploid species geographically isolated from the other diploid A-genome species in potato relatives.</title>
        <authorList>
            <person name="Hosaka K."/>
        </authorList>
    </citation>
    <scope>NUCLEOTIDE SEQUENCE</scope>
    <source>
        <tissue evidence="7">Young leaves</tissue>
    </source>
</reference>
<evidence type="ECO:0000259" key="6">
    <source>
        <dbReference type="Pfam" id="PF01902"/>
    </source>
</evidence>
<evidence type="ECO:0000256" key="5">
    <source>
        <dbReference type="ARBA" id="ARBA00048108"/>
    </source>
</evidence>
<dbReference type="InterPro" id="IPR030662">
    <property type="entry name" value="DPH6/MJ0570"/>
</dbReference>
<protein>
    <recommendedName>
        <fullName evidence="2">Diphthine--ammonia ligase</fullName>
        <ecNumber evidence="1">6.3.1.14</ecNumber>
    </recommendedName>
    <alternativeName>
        <fullName evidence="3">Diphthamide synthase</fullName>
    </alternativeName>
    <alternativeName>
        <fullName evidence="4">Diphthamide synthetase</fullName>
    </alternativeName>
</protein>
<dbReference type="EMBL" id="CP133615">
    <property type="protein sequence ID" value="WMV23408.1"/>
    <property type="molecule type" value="Genomic_DNA"/>
</dbReference>
<dbReference type="InterPro" id="IPR014729">
    <property type="entry name" value="Rossmann-like_a/b/a_fold"/>
</dbReference>
<feature type="domain" description="Diphthamide synthase" evidence="6">
    <location>
        <begin position="1"/>
        <end position="49"/>
    </location>
</feature>
<dbReference type="PANTHER" id="PTHR12196:SF2">
    <property type="entry name" value="DIPHTHINE--AMMONIA LIGASE"/>
    <property type="match status" value="1"/>
</dbReference>
<evidence type="ECO:0000256" key="1">
    <source>
        <dbReference type="ARBA" id="ARBA00012089"/>
    </source>
</evidence>
<dbReference type="AlphaFoldDB" id="A0AAF0TR50"/>
<name>A0AAF0TR50_SOLVR</name>
<dbReference type="PANTHER" id="PTHR12196">
    <property type="entry name" value="DOMAIN OF UNKNOWN FUNCTION 71 DUF71 -CONTAINING PROTEIN"/>
    <property type="match status" value="1"/>
</dbReference>
<evidence type="ECO:0000256" key="2">
    <source>
        <dbReference type="ARBA" id="ARBA00018426"/>
    </source>
</evidence>
<proteinExistence type="predicted"/>
<comment type="catalytic activity">
    <reaction evidence="5">
        <text>diphthine-[translation elongation factor 2] + NH4(+) + ATP = diphthamide-[translation elongation factor 2] + AMP + diphosphate + H(+)</text>
        <dbReference type="Rhea" id="RHEA:19753"/>
        <dbReference type="Rhea" id="RHEA-COMP:10172"/>
        <dbReference type="Rhea" id="RHEA-COMP:10174"/>
        <dbReference type="ChEBI" id="CHEBI:15378"/>
        <dbReference type="ChEBI" id="CHEBI:16692"/>
        <dbReference type="ChEBI" id="CHEBI:28938"/>
        <dbReference type="ChEBI" id="CHEBI:30616"/>
        <dbReference type="ChEBI" id="CHEBI:33019"/>
        <dbReference type="ChEBI" id="CHEBI:82696"/>
        <dbReference type="ChEBI" id="CHEBI:456215"/>
        <dbReference type="EC" id="6.3.1.14"/>
    </reaction>
</comment>